<feature type="transmembrane region" description="Helical" evidence="1">
    <location>
        <begin position="150"/>
        <end position="172"/>
    </location>
</feature>
<name>A0AAN8VL24_9MAGN</name>
<keyword evidence="1" id="KW-1133">Transmembrane helix</keyword>
<accession>A0AAN8VL24</accession>
<dbReference type="SUPFAM" id="SSF144122">
    <property type="entry name" value="Tim10-like"/>
    <property type="match status" value="1"/>
</dbReference>
<keyword evidence="4" id="KW-1185">Reference proteome</keyword>
<evidence type="ECO:0000256" key="1">
    <source>
        <dbReference type="SAM" id="Phobius"/>
    </source>
</evidence>
<evidence type="ECO:0000313" key="3">
    <source>
        <dbReference type="EMBL" id="KAK6935634.1"/>
    </source>
</evidence>
<evidence type="ECO:0000313" key="4">
    <source>
        <dbReference type="Proteomes" id="UP001370490"/>
    </source>
</evidence>
<dbReference type="Proteomes" id="UP001370490">
    <property type="component" value="Unassembled WGS sequence"/>
</dbReference>
<dbReference type="EMBL" id="JBAMMX010000008">
    <property type="protein sequence ID" value="KAK6935634.1"/>
    <property type="molecule type" value="Genomic_DNA"/>
</dbReference>
<feature type="domain" description="Tim10-like" evidence="2">
    <location>
        <begin position="59"/>
        <end position="90"/>
    </location>
</feature>
<dbReference type="InterPro" id="IPR035427">
    <property type="entry name" value="Tim10-like_dom_sf"/>
</dbReference>
<keyword evidence="1" id="KW-0812">Transmembrane</keyword>
<dbReference type="Gene3D" id="1.10.287.810">
    <property type="entry name" value="Mitochondrial import inner membrane translocase subunit tim13 like domains"/>
    <property type="match status" value="1"/>
</dbReference>
<proteinExistence type="predicted"/>
<dbReference type="AlphaFoldDB" id="A0AAN8VL24"/>
<organism evidence="3 4">
    <name type="scientific">Dillenia turbinata</name>
    <dbReference type="NCBI Taxonomy" id="194707"/>
    <lineage>
        <taxon>Eukaryota</taxon>
        <taxon>Viridiplantae</taxon>
        <taxon>Streptophyta</taxon>
        <taxon>Embryophyta</taxon>
        <taxon>Tracheophyta</taxon>
        <taxon>Spermatophyta</taxon>
        <taxon>Magnoliopsida</taxon>
        <taxon>eudicotyledons</taxon>
        <taxon>Gunneridae</taxon>
        <taxon>Pentapetalae</taxon>
        <taxon>Dilleniales</taxon>
        <taxon>Dilleniaceae</taxon>
        <taxon>Dillenia</taxon>
    </lineage>
</organism>
<gene>
    <name evidence="3" type="ORF">RJ641_035789</name>
</gene>
<sequence>METKLGHVNRRVRRSRRQREGEKNGYVFNAAIKWVSVAVVVVERYDGSAPDSTRPGIYAQEFLETMRVKCFEKCITKPGSSLSGSESSCIFQHMLSKLARRPPILHKYDASKTRKLEWFTTLPIFVTNNTPPNCMSSASFSHKSLLRTPAMMAIGGVVMGGGGGGVMSTRAVKSEQRMRERSRQIDWGNRKNDRAELMMGKGMRAVEEMSW</sequence>
<evidence type="ECO:0000259" key="2">
    <source>
        <dbReference type="Pfam" id="PF02953"/>
    </source>
</evidence>
<dbReference type="Pfam" id="PF02953">
    <property type="entry name" value="zf-Tim10_DDP"/>
    <property type="match status" value="1"/>
</dbReference>
<comment type="caution">
    <text evidence="3">The sequence shown here is derived from an EMBL/GenBank/DDBJ whole genome shotgun (WGS) entry which is preliminary data.</text>
</comment>
<protein>
    <submittedName>
        <fullName evidence="3">Tim10-like</fullName>
    </submittedName>
</protein>
<reference evidence="3 4" key="1">
    <citation type="submission" date="2023-12" db="EMBL/GenBank/DDBJ databases">
        <title>A high-quality genome assembly for Dillenia turbinata (Dilleniales).</title>
        <authorList>
            <person name="Chanderbali A."/>
        </authorList>
    </citation>
    <scope>NUCLEOTIDE SEQUENCE [LARGE SCALE GENOMIC DNA]</scope>
    <source>
        <strain evidence="3">LSX21</strain>
        <tissue evidence="3">Leaf</tissue>
    </source>
</reference>
<keyword evidence="1" id="KW-0472">Membrane</keyword>
<dbReference type="InterPro" id="IPR004217">
    <property type="entry name" value="Tim10-like"/>
</dbReference>